<reference evidence="3 4" key="1">
    <citation type="journal article" date="2021" name="Nat. Plants">
        <title>The Taxus genome provides insights into paclitaxel biosynthesis.</title>
        <authorList>
            <person name="Xiong X."/>
            <person name="Gou J."/>
            <person name="Liao Q."/>
            <person name="Li Y."/>
            <person name="Zhou Q."/>
            <person name="Bi G."/>
            <person name="Li C."/>
            <person name="Du R."/>
            <person name="Wang X."/>
            <person name="Sun T."/>
            <person name="Guo L."/>
            <person name="Liang H."/>
            <person name="Lu P."/>
            <person name="Wu Y."/>
            <person name="Zhang Z."/>
            <person name="Ro D.K."/>
            <person name="Shang Y."/>
            <person name="Huang S."/>
            <person name="Yan J."/>
        </authorList>
    </citation>
    <scope>NUCLEOTIDE SEQUENCE [LARGE SCALE GENOMIC DNA]</scope>
    <source>
        <strain evidence="3">Ta-2019</strain>
    </source>
</reference>
<proteinExistence type="predicted"/>
<dbReference type="SUPFAM" id="SSF51197">
    <property type="entry name" value="Clavaminate synthase-like"/>
    <property type="match status" value="1"/>
</dbReference>
<dbReference type="Pfam" id="PF02668">
    <property type="entry name" value="TauD"/>
    <property type="match status" value="1"/>
</dbReference>
<gene>
    <name evidence="3" type="ORF">KI387_004803</name>
</gene>
<sequence length="210" mass="24432">MEKAQESPFQQGKIAHQQIIDERGLLFPTVLLPQNNTEDCNTLQSFLHTIRNNREWINIQLKQAGALLFRGFPIKTASDFNQVVEEFGWEEQPYLGVASRTRIEGRVYTANEALLHQPIKFHHEMSMYEEFPSKLLFFCEIAPPKGGETAILLSYKVTERMEDKYPELVRKIEKGGLLRPSIHPQADDPENYIKGWETHYNTKEKEEAQR</sequence>
<evidence type="ECO:0000259" key="2">
    <source>
        <dbReference type="Pfam" id="PF02668"/>
    </source>
</evidence>
<dbReference type="PANTHER" id="PTHR10696:SF21">
    <property type="entry name" value="TAUD_TFDA-LIKE DOMAIN-CONTAINING PROTEIN"/>
    <property type="match status" value="1"/>
</dbReference>
<dbReference type="InterPro" id="IPR003819">
    <property type="entry name" value="TauD/TfdA-like"/>
</dbReference>
<dbReference type="Gene3D" id="3.60.130.10">
    <property type="entry name" value="Clavaminate synthase-like"/>
    <property type="match status" value="1"/>
</dbReference>
<protein>
    <recommendedName>
        <fullName evidence="2">TauD/TfdA-like domain-containing protein</fullName>
    </recommendedName>
</protein>
<keyword evidence="1" id="KW-0560">Oxidoreductase</keyword>
<comment type="caution">
    <text evidence="3">The sequence shown here is derived from an EMBL/GenBank/DDBJ whole genome shotgun (WGS) entry which is preliminary data.</text>
</comment>
<organism evidence="3 4">
    <name type="scientific">Taxus chinensis</name>
    <name type="common">Chinese yew</name>
    <name type="synonym">Taxus wallichiana var. chinensis</name>
    <dbReference type="NCBI Taxonomy" id="29808"/>
    <lineage>
        <taxon>Eukaryota</taxon>
        <taxon>Viridiplantae</taxon>
        <taxon>Streptophyta</taxon>
        <taxon>Embryophyta</taxon>
        <taxon>Tracheophyta</taxon>
        <taxon>Spermatophyta</taxon>
        <taxon>Pinopsida</taxon>
        <taxon>Pinidae</taxon>
        <taxon>Conifers II</taxon>
        <taxon>Cupressales</taxon>
        <taxon>Taxaceae</taxon>
        <taxon>Taxus</taxon>
    </lineage>
</organism>
<accession>A0AA38GMP6</accession>
<dbReference type="AlphaFoldDB" id="A0AA38GMP6"/>
<dbReference type="PANTHER" id="PTHR10696">
    <property type="entry name" value="GAMMA-BUTYROBETAINE HYDROXYLASE-RELATED"/>
    <property type="match status" value="1"/>
</dbReference>
<evidence type="ECO:0000313" key="4">
    <source>
        <dbReference type="Proteomes" id="UP000824469"/>
    </source>
</evidence>
<dbReference type="OMA" id="THIVPPG"/>
<dbReference type="InterPro" id="IPR042098">
    <property type="entry name" value="TauD-like_sf"/>
</dbReference>
<dbReference type="InterPro" id="IPR050411">
    <property type="entry name" value="AlphaKG_dependent_hydroxylases"/>
</dbReference>
<dbReference type="Proteomes" id="UP000824469">
    <property type="component" value="Unassembled WGS sequence"/>
</dbReference>
<feature type="non-terminal residue" evidence="3">
    <location>
        <position position="1"/>
    </location>
</feature>
<dbReference type="GO" id="GO:0016491">
    <property type="term" value="F:oxidoreductase activity"/>
    <property type="evidence" value="ECO:0007669"/>
    <property type="project" value="UniProtKB-KW"/>
</dbReference>
<name>A0AA38GMP6_TAXCH</name>
<keyword evidence="4" id="KW-1185">Reference proteome</keyword>
<evidence type="ECO:0000313" key="3">
    <source>
        <dbReference type="EMBL" id="KAH9324625.1"/>
    </source>
</evidence>
<evidence type="ECO:0000256" key="1">
    <source>
        <dbReference type="ARBA" id="ARBA00023002"/>
    </source>
</evidence>
<dbReference type="EMBL" id="JAHRHJ020000002">
    <property type="protein sequence ID" value="KAH9324625.1"/>
    <property type="molecule type" value="Genomic_DNA"/>
</dbReference>
<feature type="domain" description="TauD/TfdA-like" evidence="2">
    <location>
        <begin position="51"/>
        <end position="174"/>
    </location>
</feature>